<accession>A0A0F9S7I1</accession>
<comment type="caution">
    <text evidence="2">The sequence shown here is derived from an EMBL/GenBank/DDBJ whole genome shotgun (WGS) entry which is preliminary data.</text>
</comment>
<gene>
    <name evidence="2" type="ORF">LCGC14_0487750</name>
</gene>
<dbReference type="SUPFAM" id="SSF160113">
    <property type="entry name" value="YegP-like"/>
    <property type="match status" value="1"/>
</dbReference>
<dbReference type="Gene3D" id="2.30.29.80">
    <property type="match status" value="1"/>
</dbReference>
<protein>
    <recommendedName>
        <fullName evidence="1">DUF1508 domain-containing protein</fullName>
    </recommendedName>
</protein>
<proteinExistence type="predicted"/>
<evidence type="ECO:0000259" key="1">
    <source>
        <dbReference type="Pfam" id="PF07411"/>
    </source>
</evidence>
<organism evidence="2">
    <name type="scientific">marine sediment metagenome</name>
    <dbReference type="NCBI Taxonomy" id="412755"/>
    <lineage>
        <taxon>unclassified sequences</taxon>
        <taxon>metagenomes</taxon>
        <taxon>ecological metagenomes</taxon>
    </lineage>
</organism>
<reference evidence="2" key="1">
    <citation type="journal article" date="2015" name="Nature">
        <title>Complex archaea that bridge the gap between prokaryotes and eukaryotes.</title>
        <authorList>
            <person name="Spang A."/>
            <person name="Saw J.H."/>
            <person name="Jorgensen S.L."/>
            <person name="Zaremba-Niedzwiedzka K."/>
            <person name="Martijn J."/>
            <person name="Lind A.E."/>
            <person name="van Eijk R."/>
            <person name="Schleper C."/>
            <person name="Guy L."/>
            <person name="Ettema T.J."/>
        </authorList>
    </citation>
    <scope>NUCLEOTIDE SEQUENCE</scope>
</reference>
<dbReference type="AlphaFoldDB" id="A0A0F9S7I1"/>
<dbReference type="Pfam" id="PF07411">
    <property type="entry name" value="DUF1508"/>
    <property type="match status" value="1"/>
</dbReference>
<dbReference type="InterPro" id="IPR036913">
    <property type="entry name" value="YegP-like_sf"/>
</dbReference>
<evidence type="ECO:0000313" key="2">
    <source>
        <dbReference type="EMBL" id="KKN64855.1"/>
    </source>
</evidence>
<name>A0A0F9S7I1_9ZZZZ</name>
<sequence length="68" mass="7485">MAARKARLEQYKSRDGFRWRLISTNGRIIADSAEAYSSANALERAVKSVIAAFALGVLDIRDGVLTDQ</sequence>
<dbReference type="InterPro" id="IPR010879">
    <property type="entry name" value="DUF1508"/>
</dbReference>
<dbReference type="EMBL" id="LAZR01000542">
    <property type="protein sequence ID" value="KKN64855.1"/>
    <property type="molecule type" value="Genomic_DNA"/>
</dbReference>
<feature type="domain" description="DUF1508" evidence="1">
    <location>
        <begin position="15"/>
        <end position="50"/>
    </location>
</feature>